<evidence type="ECO:0000259" key="2">
    <source>
        <dbReference type="PROSITE" id="PS51202"/>
    </source>
</evidence>
<dbReference type="Gene3D" id="3.30.70.1450">
    <property type="entry name" value="Regulator of K+ conductance, C-terminal domain"/>
    <property type="match status" value="1"/>
</dbReference>
<feature type="transmembrane region" description="Helical" evidence="1">
    <location>
        <begin position="285"/>
        <end position="307"/>
    </location>
</feature>
<feature type="domain" description="RCK C-terminal" evidence="2">
    <location>
        <begin position="665"/>
        <end position="746"/>
    </location>
</feature>
<dbReference type="Proteomes" id="UP001515480">
    <property type="component" value="Unassembled WGS sequence"/>
</dbReference>
<feature type="transmembrane region" description="Helical" evidence="1">
    <location>
        <begin position="60"/>
        <end position="79"/>
    </location>
</feature>
<dbReference type="SUPFAM" id="SSF116726">
    <property type="entry name" value="TrkA C-terminal domain-like"/>
    <property type="match status" value="1"/>
</dbReference>
<comment type="caution">
    <text evidence="3">The sequence shown here is derived from an EMBL/GenBank/DDBJ whole genome shotgun (WGS) entry which is preliminary data.</text>
</comment>
<evidence type="ECO:0000313" key="3">
    <source>
        <dbReference type="EMBL" id="KAL1530861.1"/>
    </source>
</evidence>
<feature type="transmembrane region" description="Helical" evidence="1">
    <location>
        <begin position="245"/>
        <end position="273"/>
    </location>
</feature>
<accession>A0AB34KCZ5</accession>
<organism evidence="3 4">
    <name type="scientific">Prymnesium parvum</name>
    <name type="common">Toxic golden alga</name>
    <dbReference type="NCBI Taxonomy" id="97485"/>
    <lineage>
        <taxon>Eukaryota</taxon>
        <taxon>Haptista</taxon>
        <taxon>Haptophyta</taxon>
        <taxon>Prymnesiophyceae</taxon>
        <taxon>Prymnesiales</taxon>
        <taxon>Prymnesiaceae</taxon>
        <taxon>Prymnesium</taxon>
    </lineage>
</organism>
<feature type="transmembrane region" description="Helical" evidence="1">
    <location>
        <begin position="361"/>
        <end position="381"/>
    </location>
</feature>
<dbReference type="InterPro" id="IPR006037">
    <property type="entry name" value="RCK_C"/>
</dbReference>
<proteinExistence type="predicted"/>
<feature type="transmembrane region" description="Helical" evidence="1">
    <location>
        <begin position="165"/>
        <end position="188"/>
    </location>
</feature>
<reference evidence="3 4" key="1">
    <citation type="journal article" date="2024" name="Science">
        <title>Giant polyketide synthase enzymes in the biosynthesis of giant marine polyether toxins.</title>
        <authorList>
            <person name="Fallon T.R."/>
            <person name="Shende V.V."/>
            <person name="Wierzbicki I.H."/>
            <person name="Pendleton A.L."/>
            <person name="Watervoot N.F."/>
            <person name="Auber R.P."/>
            <person name="Gonzalez D.J."/>
            <person name="Wisecaver J.H."/>
            <person name="Moore B.S."/>
        </authorList>
    </citation>
    <scope>NUCLEOTIDE SEQUENCE [LARGE SCALE GENOMIC DNA]</scope>
    <source>
        <strain evidence="3 4">12B1</strain>
    </source>
</reference>
<dbReference type="PROSITE" id="PS51202">
    <property type="entry name" value="RCK_C"/>
    <property type="match status" value="1"/>
</dbReference>
<dbReference type="EMBL" id="JBGBPQ010000001">
    <property type="protein sequence ID" value="KAL1530861.1"/>
    <property type="molecule type" value="Genomic_DNA"/>
</dbReference>
<evidence type="ECO:0000256" key="1">
    <source>
        <dbReference type="SAM" id="Phobius"/>
    </source>
</evidence>
<protein>
    <recommendedName>
        <fullName evidence="2">RCK C-terminal domain-containing protein</fullName>
    </recommendedName>
</protein>
<dbReference type="PANTHER" id="PTHR43021">
    <property type="entry name" value="NA(+)/H(+) ANTIPORTER-RELATED"/>
    <property type="match status" value="1"/>
</dbReference>
<feature type="transmembrane region" description="Helical" evidence="1">
    <location>
        <begin position="133"/>
        <end position="153"/>
    </location>
</feature>
<feature type="transmembrane region" description="Helical" evidence="1">
    <location>
        <begin position="393"/>
        <end position="413"/>
    </location>
</feature>
<keyword evidence="4" id="KW-1185">Reference proteome</keyword>
<keyword evidence="1" id="KW-0812">Transmembrane</keyword>
<sequence>METAKVSQQVPPQHFSPTLPFFTAPLRVRMAANASGPSPPTTRVTYQICDQSKQDQNFAVGYLSLLVICMASWKIAALISDNKRGFSLPRGSGCLLTGLVAGTFRLVKATNRICQITVLSHPDSQALDERQAVFFPVNYVCMAFIAYATGSELRIERYRKLFKKILIISSSIVLWVFCVVTAVARVLFSMDSFYPSSEFNPDQTKHDNMQLASAALVGAILTSRSPASAISIIGEMRAKGVFTQLSLGVTIFMYFIVNVVFALMDAIASIIIGNTDSIVVDIGRVFTSLVLSMCLGMLMGVVLYGIAGLRLRMPMKRYLKIRSPLIELYIKAALALALGFAVFFLRMLLNFAQKSYGRHEMKITIVPLLSCLVSGVVVTNFRKCKRADEFSRICKSIAPYVYCSFFTLVGATIDFEAERLPIAGLLGTLRVIGVIIGSYSGGALAREPSRRTKLSPMNYVTQAGVALGFAEEIRARASESDSWLFNYGELGDYIYTVVAMVVVCNQLIGPPLYKLALRLSGDAFIDRIGGTTLITVEGQTPQIQIKKVAWEVRAGPGGSRVAQIVPGRESTKLCRHFDEYQLPPLLGEPSANKSVASFPFICMLEDDQANYEACKLAQRLYGTRRCIVQQNDLHWKAKFNELGGLVLDPDAIVVEPLQQFLGSAQSPAMVLHNDPKCEVVRVFIDQSCAGLTIAQCGLPKEVQVLEVRRMKTAIVPRAFTKVLYDDELMLCGRPSSLADVTAIKKGRVTLLMSPPLGWASSSRLGAGPTHRNSSALTRSLEQMNRKFHSLSTRWFGPGITGPLEDTTALYQVSAFEDEFALFLPGAMKRATLRLSGRKPTRLRKISLGPGEKVSGLG</sequence>
<dbReference type="GO" id="GO:0008324">
    <property type="term" value="F:monoatomic cation transmembrane transporter activity"/>
    <property type="evidence" value="ECO:0007669"/>
    <property type="project" value="InterPro"/>
</dbReference>
<evidence type="ECO:0000313" key="4">
    <source>
        <dbReference type="Proteomes" id="UP001515480"/>
    </source>
</evidence>
<gene>
    <name evidence="3" type="ORF">AB1Y20_001755</name>
</gene>
<keyword evidence="1" id="KW-0472">Membrane</keyword>
<feature type="transmembrane region" description="Helical" evidence="1">
    <location>
        <begin position="208"/>
        <end position="233"/>
    </location>
</feature>
<name>A0AB34KCZ5_PRYPA</name>
<dbReference type="PANTHER" id="PTHR43021:SF2">
    <property type="entry name" value="CATION_H+ EXCHANGER DOMAIN-CONTAINING PROTEIN"/>
    <property type="match status" value="1"/>
</dbReference>
<keyword evidence="1" id="KW-1133">Transmembrane helix</keyword>
<dbReference type="InterPro" id="IPR036721">
    <property type="entry name" value="RCK_C_sf"/>
</dbReference>
<dbReference type="AlphaFoldDB" id="A0AB34KCZ5"/>
<feature type="transmembrane region" description="Helical" evidence="1">
    <location>
        <begin position="328"/>
        <end position="349"/>
    </location>
</feature>
<dbReference type="GO" id="GO:0006813">
    <property type="term" value="P:potassium ion transport"/>
    <property type="evidence" value="ECO:0007669"/>
    <property type="project" value="InterPro"/>
</dbReference>